<sequence>MNAVQSVGPETLHRLSVMRSLPQVLRLLRENGTQAIDCDGLCLLLIEDGALRKRGCTGIDARLGALLVDPGGPAARALAENQTIMLRSPESECLLVPLAASGLRAALVACRRSAWSEAARRATERLAGAVADALNAASVVDSLPYLLFTVWPGGTVEPLGRVWAEYGFDPDEELPVPLRLAHLLHPDERRAFLPRWRAALQKGAPFEIEHRLLHRDGRYRWFRTRLVPIDPLLLGQGNDGAAFVGSSTEIDELVLARVRERHEREAMEQRLQAEITDRGLAEARLAKAERIEAVGQLTSGVAHDFNNLLTVIIGNIEFLEAASQQGEGLDARARDRLAAMREAAERGGNLTRQLLAFARRQRLEPRPTDLNDVVAELRLLLPPATGGGVAIETRLADGLWRAFVDRTQIERMILNLSFNAHDAMEVGGVIVIATRNRPLAPDASEALGLAAGDYVEISVSDTGRGMSPDVLAHAFEPFFTTKPPGKGSGLGLAQVYGFARQSGGTVTLQSAPGEGTTAAILLPRATEPIGQSAPADQPAGLEDAAPAGFVIPPVPALDAAEPAPAEAGKGARILLVDDDTAVREVTTTIVSEAGYTVIEASGGQEALLRLEEAGPVDLMITDYAMPGMNGHELWRAATSHQPDLKVLFVTGYADLTALADVPQRCLLLKPFRTALLLEKVAAALAG</sequence>
<dbReference type="InterPro" id="IPR000014">
    <property type="entry name" value="PAS"/>
</dbReference>
<dbReference type="PRINTS" id="PR00344">
    <property type="entry name" value="BCTRLSENSOR"/>
</dbReference>
<accession>A0ABT1WA58</accession>
<evidence type="ECO:0000259" key="6">
    <source>
        <dbReference type="PROSITE" id="PS50110"/>
    </source>
</evidence>
<dbReference type="EMBL" id="JAMSKV010000014">
    <property type="protein sequence ID" value="MCQ8279623.1"/>
    <property type="molecule type" value="Genomic_DNA"/>
</dbReference>
<dbReference type="SMART" id="SM00388">
    <property type="entry name" value="HisKA"/>
    <property type="match status" value="1"/>
</dbReference>
<reference evidence="7 8" key="1">
    <citation type="submission" date="2022-06" db="EMBL/GenBank/DDBJ databases">
        <title>Endosaccharibacter gen. nov., sp. nov., endophytic bacteria isolated from sugarcane.</title>
        <authorList>
            <person name="Pitiwittayakul N."/>
            <person name="Yukphan P."/>
            <person name="Charoenyingcharoen P."/>
            <person name="Tanasupawat S."/>
        </authorList>
    </citation>
    <scope>NUCLEOTIDE SEQUENCE [LARGE SCALE GENOMIC DNA]</scope>
    <source>
        <strain evidence="7 8">KSS8</strain>
    </source>
</reference>
<dbReference type="SUPFAM" id="SSF55785">
    <property type="entry name" value="PYP-like sensor domain (PAS domain)"/>
    <property type="match status" value="1"/>
</dbReference>
<dbReference type="PROSITE" id="PS50110">
    <property type="entry name" value="RESPONSE_REGULATORY"/>
    <property type="match status" value="1"/>
</dbReference>
<gene>
    <name evidence="7" type="ORF">NFI95_14355</name>
</gene>
<dbReference type="SMART" id="SM00387">
    <property type="entry name" value="HATPase_c"/>
    <property type="match status" value="1"/>
</dbReference>
<dbReference type="Proteomes" id="UP001524587">
    <property type="component" value="Unassembled WGS sequence"/>
</dbReference>
<evidence type="ECO:0000313" key="8">
    <source>
        <dbReference type="Proteomes" id="UP001524587"/>
    </source>
</evidence>
<dbReference type="InterPro" id="IPR011006">
    <property type="entry name" value="CheY-like_superfamily"/>
</dbReference>
<dbReference type="PROSITE" id="PS50109">
    <property type="entry name" value="HIS_KIN"/>
    <property type="match status" value="1"/>
</dbReference>
<dbReference type="CDD" id="cd00130">
    <property type="entry name" value="PAS"/>
    <property type="match status" value="1"/>
</dbReference>
<dbReference type="Gene3D" id="3.30.565.10">
    <property type="entry name" value="Histidine kinase-like ATPase, C-terminal domain"/>
    <property type="match status" value="1"/>
</dbReference>
<dbReference type="InterPro" id="IPR013655">
    <property type="entry name" value="PAS_fold_3"/>
</dbReference>
<keyword evidence="8" id="KW-1185">Reference proteome</keyword>
<dbReference type="InterPro" id="IPR005467">
    <property type="entry name" value="His_kinase_dom"/>
</dbReference>
<dbReference type="SUPFAM" id="SSF52172">
    <property type="entry name" value="CheY-like"/>
    <property type="match status" value="1"/>
</dbReference>
<feature type="modified residue" description="4-aspartylphosphate" evidence="4">
    <location>
        <position position="622"/>
    </location>
</feature>
<name>A0ABT1WA58_9PROT</name>
<dbReference type="Gene3D" id="1.10.287.130">
    <property type="match status" value="1"/>
</dbReference>
<evidence type="ECO:0000313" key="7">
    <source>
        <dbReference type="EMBL" id="MCQ8279623.1"/>
    </source>
</evidence>
<dbReference type="InterPro" id="IPR035965">
    <property type="entry name" value="PAS-like_dom_sf"/>
</dbReference>
<feature type="domain" description="Response regulatory" evidence="6">
    <location>
        <begin position="572"/>
        <end position="684"/>
    </location>
</feature>
<feature type="domain" description="Histidine kinase" evidence="5">
    <location>
        <begin position="300"/>
        <end position="526"/>
    </location>
</feature>
<dbReference type="PANTHER" id="PTHR43065:SF49">
    <property type="entry name" value="HISTIDINE KINASE"/>
    <property type="match status" value="1"/>
</dbReference>
<dbReference type="SUPFAM" id="SSF55874">
    <property type="entry name" value="ATPase domain of HSP90 chaperone/DNA topoisomerase II/histidine kinase"/>
    <property type="match status" value="1"/>
</dbReference>
<dbReference type="EC" id="2.7.13.3" evidence="2"/>
<dbReference type="Gene3D" id="3.40.50.2300">
    <property type="match status" value="1"/>
</dbReference>
<keyword evidence="3 4" id="KW-0597">Phosphoprotein</keyword>
<comment type="caution">
    <text evidence="7">The sequence shown here is derived from an EMBL/GenBank/DDBJ whole genome shotgun (WGS) entry which is preliminary data.</text>
</comment>
<dbReference type="Gene3D" id="3.30.450.20">
    <property type="entry name" value="PAS domain"/>
    <property type="match status" value="1"/>
</dbReference>
<dbReference type="InterPro" id="IPR036097">
    <property type="entry name" value="HisK_dim/P_sf"/>
</dbReference>
<dbReference type="InterPro" id="IPR003661">
    <property type="entry name" value="HisK_dim/P_dom"/>
</dbReference>
<dbReference type="Pfam" id="PF02518">
    <property type="entry name" value="HATPase_c"/>
    <property type="match status" value="1"/>
</dbReference>
<evidence type="ECO:0000256" key="4">
    <source>
        <dbReference type="PROSITE-ProRule" id="PRU00169"/>
    </source>
</evidence>
<dbReference type="Pfam" id="PF00072">
    <property type="entry name" value="Response_reg"/>
    <property type="match status" value="1"/>
</dbReference>
<dbReference type="PANTHER" id="PTHR43065">
    <property type="entry name" value="SENSOR HISTIDINE KINASE"/>
    <property type="match status" value="1"/>
</dbReference>
<evidence type="ECO:0000256" key="3">
    <source>
        <dbReference type="ARBA" id="ARBA00022553"/>
    </source>
</evidence>
<evidence type="ECO:0000256" key="1">
    <source>
        <dbReference type="ARBA" id="ARBA00000085"/>
    </source>
</evidence>
<evidence type="ECO:0000259" key="5">
    <source>
        <dbReference type="PROSITE" id="PS50109"/>
    </source>
</evidence>
<proteinExistence type="predicted"/>
<dbReference type="Pfam" id="PF00512">
    <property type="entry name" value="HisKA"/>
    <property type="match status" value="1"/>
</dbReference>
<organism evidence="7 8">
    <name type="scientific">Endosaccharibacter trunci</name>
    <dbReference type="NCBI Taxonomy" id="2812733"/>
    <lineage>
        <taxon>Bacteria</taxon>
        <taxon>Pseudomonadati</taxon>
        <taxon>Pseudomonadota</taxon>
        <taxon>Alphaproteobacteria</taxon>
        <taxon>Acetobacterales</taxon>
        <taxon>Acetobacteraceae</taxon>
        <taxon>Endosaccharibacter</taxon>
    </lineage>
</organism>
<dbReference type="InterPro" id="IPR003594">
    <property type="entry name" value="HATPase_dom"/>
</dbReference>
<dbReference type="SMART" id="SM00448">
    <property type="entry name" value="REC"/>
    <property type="match status" value="1"/>
</dbReference>
<dbReference type="RefSeq" id="WP_422865112.1">
    <property type="nucleotide sequence ID" value="NZ_JAMSKV010000014.1"/>
</dbReference>
<protein>
    <recommendedName>
        <fullName evidence="2">histidine kinase</fullName>
        <ecNumber evidence="2">2.7.13.3</ecNumber>
    </recommendedName>
</protein>
<dbReference type="InterPro" id="IPR004358">
    <property type="entry name" value="Sig_transdc_His_kin-like_C"/>
</dbReference>
<dbReference type="SUPFAM" id="SSF47384">
    <property type="entry name" value="Homodimeric domain of signal transducing histidine kinase"/>
    <property type="match status" value="1"/>
</dbReference>
<dbReference type="InterPro" id="IPR036890">
    <property type="entry name" value="HATPase_C_sf"/>
</dbReference>
<dbReference type="InterPro" id="IPR001789">
    <property type="entry name" value="Sig_transdc_resp-reg_receiver"/>
</dbReference>
<comment type="catalytic activity">
    <reaction evidence="1">
        <text>ATP + protein L-histidine = ADP + protein N-phospho-L-histidine.</text>
        <dbReference type="EC" id="2.7.13.3"/>
    </reaction>
</comment>
<evidence type="ECO:0000256" key="2">
    <source>
        <dbReference type="ARBA" id="ARBA00012438"/>
    </source>
</evidence>
<dbReference type="CDD" id="cd00082">
    <property type="entry name" value="HisKA"/>
    <property type="match status" value="1"/>
</dbReference>
<dbReference type="Pfam" id="PF08447">
    <property type="entry name" value="PAS_3"/>
    <property type="match status" value="1"/>
</dbReference>